<feature type="domain" description="Activator of Hsp90 ATPase homologue 1/2-like C-terminal" evidence="2">
    <location>
        <begin position="15"/>
        <end position="156"/>
    </location>
</feature>
<dbReference type="CDD" id="cd07814">
    <property type="entry name" value="SRPBCC_CalC_Aha1-like"/>
    <property type="match status" value="1"/>
</dbReference>
<dbReference type="RefSeq" id="WP_188753276.1">
    <property type="nucleotide sequence ID" value="NZ_BMIK01000020.1"/>
</dbReference>
<proteinExistence type="inferred from homology"/>
<dbReference type="InterPro" id="IPR023393">
    <property type="entry name" value="START-like_dom_sf"/>
</dbReference>
<organism evidence="3 4">
    <name type="scientific">Parapedobacter defluvii</name>
    <dbReference type="NCBI Taxonomy" id="2045106"/>
    <lineage>
        <taxon>Bacteria</taxon>
        <taxon>Pseudomonadati</taxon>
        <taxon>Bacteroidota</taxon>
        <taxon>Sphingobacteriia</taxon>
        <taxon>Sphingobacteriales</taxon>
        <taxon>Sphingobacteriaceae</taxon>
        <taxon>Parapedobacter</taxon>
    </lineage>
</organism>
<accession>A0ABQ1MPD3</accession>
<dbReference type="EMBL" id="BMIK01000020">
    <property type="protein sequence ID" value="GGC43925.1"/>
    <property type="molecule type" value="Genomic_DNA"/>
</dbReference>
<reference evidence="4" key="1">
    <citation type="journal article" date="2019" name="Int. J. Syst. Evol. Microbiol.">
        <title>The Global Catalogue of Microorganisms (GCM) 10K type strain sequencing project: providing services to taxonomists for standard genome sequencing and annotation.</title>
        <authorList>
            <consortium name="The Broad Institute Genomics Platform"/>
            <consortium name="The Broad Institute Genome Sequencing Center for Infectious Disease"/>
            <person name="Wu L."/>
            <person name="Ma J."/>
        </authorList>
    </citation>
    <scope>NUCLEOTIDE SEQUENCE [LARGE SCALE GENOMIC DNA]</scope>
    <source>
        <strain evidence="4">CGMCC 1.15342</strain>
    </source>
</reference>
<gene>
    <name evidence="3" type="ORF">GCM10011386_40350</name>
</gene>
<dbReference type="Proteomes" id="UP000597338">
    <property type="component" value="Unassembled WGS sequence"/>
</dbReference>
<evidence type="ECO:0000256" key="1">
    <source>
        <dbReference type="ARBA" id="ARBA00006817"/>
    </source>
</evidence>
<dbReference type="Pfam" id="PF08327">
    <property type="entry name" value="AHSA1"/>
    <property type="match status" value="1"/>
</dbReference>
<evidence type="ECO:0000313" key="3">
    <source>
        <dbReference type="EMBL" id="GGC43925.1"/>
    </source>
</evidence>
<keyword evidence="4" id="KW-1185">Reference proteome</keyword>
<dbReference type="Gene3D" id="3.30.530.20">
    <property type="match status" value="1"/>
</dbReference>
<dbReference type="SUPFAM" id="SSF55961">
    <property type="entry name" value="Bet v1-like"/>
    <property type="match status" value="1"/>
</dbReference>
<name>A0ABQ1MPD3_9SPHI</name>
<comment type="similarity">
    <text evidence="1">Belongs to the AHA1 family.</text>
</comment>
<dbReference type="InterPro" id="IPR013538">
    <property type="entry name" value="ASHA1/2-like_C"/>
</dbReference>
<evidence type="ECO:0000259" key="2">
    <source>
        <dbReference type="Pfam" id="PF08327"/>
    </source>
</evidence>
<comment type="caution">
    <text evidence="3">The sequence shown here is derived from an EMBL/GenBank/DDBJ whole genome shotgun (WGS) entry which is preliminary data.</text>
</comment>
<protein>
    <recommendedName>
        <fullName evidence="2">Activator of Hsp90 ATPase homologue 1/2-like C-terminal domain-containing protein</fullName>
    </recommendedName>
</protein>
<sequence length="161" mass="18270">MRSQDKELLITYLFDAPIGVVFEAWTDPEKLKRWYAPDGCTIEYKFIEVKKGGHFHSCIHDPLHGDCWIIGTYLEILQPKKLVFTSQLSNESGDVTDALTAGKSAEWPVEILTTVTFESIGNQTEATIHQTVSEEEAKKTGAYQSWIKMFNKLNQQLTAEI</sequence>
<evidence type="ECO:0000313" key="4">
    <source>
        <dbReference type="Proteomes" id="UP000597338"/>
    </source>
</evidence>